<reference evidence="7 8" key="1">
    <citation type="submission" date="2022-01" db="EMBL/GenBank/DDBJ databases">
        <title>A chromosomal length assembly of Cordylochernes scorpioides.</title>
        <authorList>
            <person name="Zeh D."/>
            <person name="Zeh J."/>
        </authorList>
    </citation>
    <scope>NUCLEOTIDE SEQUENCE [LARGE SCALE GENOMIC DNA]</scope>
    <source>
        <strain evidence="7">IN4F17</strain>
        <tissue evidence="7">Whole Body</tissue>
    </source>
</reference>
<comment type="similarity">
    <text evidence="2">Belongs to the 'GDXG' lipolytic enzyme family.</text>
</comment>
<feature type="domain" description="Carboxylesterase type B" evidence="6">
    <location>
        <begin position="6"/>
        <end position="73"/>
    </location>
</feature>
<evidence type="ECO:0000313" key="8">
    <source>
        <dbReference type="Proteomes" id="UP001235939"/>
    </source>
</evidence>
<evidence type="ECO:0000256" key="5">
    <source>
        <dbReference type="SAM" id="Phobius"/>
    </source>
</evidence>
<evidence type="ECO:0000313" key="7">
    <source>
        <dbReference type="EMBL" id="UYV78994.1"/>
    </source>
</evidence>
<keyword evidence="5" id="KW-0472">Membrane</keyword>
<dbReference type="PROSITE" id="PS01173">
    <property type="entry name" value="LIPASE_GDXG_HIS"/>
    <property type="match status" value="1"/>
</dbReference>
<dbReference type="InterPro" id="IPR002018">
    <property type="entry name" value="CarbesteraseB"/>
</dbReference>
<keyword evidence="3" id="KW-0732">Signal</keyword>
<protein>
    <submittedName>
        <fullName evidence="7">Gli</fullName>
    </submittedName>
</protein>
<feature type="domain" description="Carboxylesterase type B" evidence="6">
    <location>
        <begin position="103"/>
        <end position="499"/>
    </location>
</feature>
<organism evidence="7 8">
    <name type="scientific">Cordylochernes scorpioides</name>
    <dbReference type="NCBI Taxonomy" id="51811"/>
    <lineage>
        <taxon>Eukaryota</taxon>
        <taxon>Metazoa</taxon>
        <taxon>Ecdysozoa</taxon>
        <taxon>Arthropoda</taxon>
        <taxon>Chelicerata</taxon>
        <taxon>Arachnida</taxon>
        <taxon>Pseudoscorpiones</taxon>
        <taxon>Cheliferoidea</taxon>
        <taxon>Chernetidae</taxon>
        <taxon>Cordylochernes</taxon>
    </lineage>
</organism>
<dbReference type="Proteomes" id="UP001235939">
    <property type="component" value="Chromosome 17"/>
</dbReference>
<dbReference type="InterPro" id="IPR029058">
    <property type="entry name" value="AB_hydrolase_fold"/>
</dbReference>
<keyword evidence="4" id="KW-0325">Glycoprotein</keyword>
<sequence length="566" mass="63177">MYVDKQEVDEDCLYLNIFTQFPVPKPPTPYPVVVYIHGGSWDHGSPRTFPGHMLAASQDLVVVTVAYRLGPLGESLNSSSRCPVLLPEGFDDLPINNWRCFPGFLATPGAPGNYGLLDLTAALRWVQQNIGAFNGDPGRVTVMGSEAGAAAAGLLALSPRSADLVHRVVALSGSAVAGWASMKDPDSMKNASHALGEALGCSPGSRLLNCLASRSVHDLRRTLVKPRFGWLPFSPVVDNQTRPKGEQFLPLAPQDLLDRLLPSSNFVFLSGVAANAAAELVEADPELRRFHEYQLDEAMFTRKVKQFMEQHNYTLNPQATLDTITFMYRPSWYEPRHLRQAYIDMLSDAYFKAPNDQMVKGLLRQGTRVYMYVLNYTQQGVPGPSWLGPTLSSEVLLASGAPFMATHLYSARSELVYATWTEADRNVSQLFMEAIGNLARVGKCRELCPRNPSPQQLFNTIRWERMERTNLQYLAINGTRWEVGQEPVSRMERDYRQREAELWQTYLPWVVARVPATWAPFLAPWAETRPLLAASIWSTGVLAVVFSVLAISACCLFLVRRRSDSY</sequence>
<dbReference type="InterPro" id="IPR019819">
    <property type="entry name" value="Carboxylesterase_B_CS"/>
</dbReference>
<keyword evidence="5" id="KW-1133">Transmembrane helix</keyword>
<keyword evidence="8" id="KW-1185">Reference proteome</keyword>
<dbReference type="Gene3D" id="3.40.50.1820">
    <property type="entry name" value="alpha/beta hydrolase"/>
    <property type="match status" value="1"/>
</dbReference>
<dbReference type="InterPro" id="IPR002168">
    <property type="entry name" value="Lipase_GDXG_HIS_AS"/>
</dbReference>
<dbReference type="PANTHER" id="PTHR43903">
    <property type="entry name" value="NEUROLIGIN"/>
    <property type="match status" value="1"/>
</dbReference>
<comment type="similarity">
    <text evidence="1">Belongs to the type-B carboxylesterase/lipase family.</text>
</comment>
<feature type="transmembrane region" description="Helical" evidence="5">
    <location>
        <begin position="536"/>
        <end position="559"/>
    </location>
</feature>
<name>A0ABY6LE64_9ARAC</name>
<evidence type="ECO:0000256" key="1">
    <source>
        <dbReference type="ARBA" id="ARBA00005964"/>
    </source>
</evidence>
<evidence type="ECO:0000259" key="6">
    <source>
        <dbReference type="Pfam" id="PF00135"/>
    </source>
</evidence>
<gene>
    <name evidence="7" type="ORF">LAZ67_17000574</name>
</gene>
<dbReference type="Pfam" id="PF00135">
    <property type="entry name" value="COesterase"/>
    <property type="match status" value="2"/>
</dbReference>
<evidence type="ECO:0000256" key="4">
    <source>
        <dbReference type="ARBA" id="ARBA00023180"/>
    </source>
</evidence>
<dbReference type="SUPFAM" id="SSF53474">
    <property type="entry name" value="alpha/beta-Hydrolases"/>
    <property type="match status" value="1"/>
</dbReference>
<accession>A0ABY6LE64</accession>
<dbReference type="EMBL" id="CP092879">
    <property type="protein sequence ID" value="UYV78994.1"/>
    <property type="molecule type" value="Genomic_DNA"/>
</dbReference>
<evidence type="ECO:0000256" key="2">
    <source>
        <dbReference type="ARBA" id="ARBA00010515"/>
    </source>
</evidence>
<dbReference type="InterPro" id="IPR051093">
    <property type="entry name" value="Neuroligin/BSAL"/>
</dbReference>
<proteinExistence type="inferred from homology"/>
<keyword evidence="5" id="KW-0812">Transmembrane</keyword>
<dbReference type="PROSITE" id="PS00941">
    <property type="entry name" value="CARBOXYLESTERASE_B_2"/>
    <property type="match status" value="1"/>
</dbReference>
<evidence type="ECO:0000256" key="3">
    <source>
        <dbReference type="ARBA" id="ARBA00022729"/>
    </source>
</evidence>